<feature type="region of interest" description="Disordered" evidence="2">
    <location>
        <begin position="28"/>
        <end position="49"/>
    </location>
</feature>
<keyword evidence="1" id="KW-0175">Coiled coil</keyword>
<accession>A0A8J5HPQ2</accession>
<dbReference type="Proteomes" id="UP000734854">
    <property type="component" value="Unassembled WGS sequence"/>
</dbReference>
<evidence type="ECO:0000256" key="2">
    <source>
        <dbReference type="SAM" id="MobiDB-lite"/>
    </source>
</evidence>
<reference evidence="3 4" key="1">
    <citation type="submission" date="2020-08" db="EMBL/GenBank/DDBJ databases">
        <title>Plant Genome Project.</title>
        <authorList>
            <person name="Zhang R.-G."/>
        </authorList>
    </citation>
    <scope>NUCLEOTIDE SEQUENCE [LARGE SCALE GENOMIC DNA]</scope>
    <source>
        <tissue evidence="3">Rhizome</tissue>
    </source>
</reference>
<proteinExistence type="predicted"/>
<name>A0A8J5HPQ2_ZINOF</name>
<comment type="caution">
    <text evidence="3">The sequence shown here is derived from an EMBL/GenBank/DDBJ whole genome shotgun (WGS) entry which is preliminary data.</text>
</comment>
<sequence length="120" mass="14237">MSRHMMLNFQQHASPQYSMNENGAENWCFDQGSSSEGGGSGHWTANDVRRQRELEKKLMKERNDWKKLKEEMGHAKQYGEHLADTLMETERRVEVMCVELQRAEKSVRDYWMANKKDRIQ</sequence>
<gene>
    <name evidence="3" type="ORF">ZIOFF_018017</name>
</gene>
<dbReference type="EMBL" id="JACMSC010000005">
    <property type="protein sequence ID" value="KAG6520952.1"/>
    <property type="molecule type" value="Genomic_DNA"/>
</dbReference>
<feature type="coiled-coil region" evidence="1">
    <location>
        <begin position="51"/>
        <end position="106"/>
    </location>
</feature>
<evidence type="ECO:0000313" key="3">
    <source>
        <dbReference type="EMBL" id="KAG6520952.1"/>
    </source>
</evidence>
<protein>
    <submittedName>
        <fullName evidence="3">Uncharacterized protein</fullName>
    </submittedName>
</protein>
<evidence type="ECO:0000313" key="4">
    <source>
        <dbReference type="Proteomes" id="UP000734854"/>
    </source>
</evidence>
<evidence type="ECO:0000256" key="1">
    <source>
        <dbReference type="SAM" id="Coils"/>
    </source>
</evidence>
<organism evidence="3 4">
    <name type="scientific">Zingiber officinale</name>
    <name type="common">Ginger</name>
    <name type="synonym">Amomum zingiber</name>
    <dbReference type="NCBI Taxonomy" id="94328"/>
    <lineage>
        <taxon>Eukaryota</taxon>
        <taxon>Viridiplantae</taxon>
        <taxon>Streptophyta</taxon>
        <taxon>Embryophyta</taxon>
        <taxon>Tracheophyta</taxon>
        <taxon>Spermatophyta</taxon>
        <taxon>Magnoliopsida</taxon>
        <taxon>Liliopsida</taxon>
        <taxon>Zingiberales</taxon>
        <taxon>Zingiberaceae</taxon>
        <taxon>Zingiber</taxon>
    </lineage>
</organism>
<dbReference type="AlphaFoldDB" id="A0A8J5HPQ2"/>
<keyword evidence="4" id="KW-1185">Reference proteome</keyword>